<gene>
    <name evidence="8" type="ORF">RN001_016353</name>
</gene>
<evidence type="ECO:0000313" key="8">
    <source>
        <dbReference type="EMBL" id="KAK4872229.1"/>
    </source>
</evidence>
<evidence type="ECO:0000259" key="7">
    <source>
        <dbReference type="PROSITE" id="PS50950"/>
    </source>
</evidence>
<name>A0AAN7NXT7_9COLE</name>
<keyword evidence="9" id="KW-1185">Reference proteome</keyword>
<evidence type="ECO:0000256" key="3">
    <source>
        <dbReference type="ARBA" id="ARBA00022833"/>
    </source>
</evidence>
<accession>A0AAN7NXT7</accession>
<comment type="caution">
    <text evidence="8">The sequence shown here is derived from an EMBL/GenBank/DDBJ whole genome shotgun (WGS) entry which is preliminary data.</text>
</comment>
<reference evidence="9" key="1">
    <citation type="submission" date="2023-01" db="EMBL/GenBank/DDBJ databases">
        <title>Key to firefly adult light organ development and bioluminescence: homeobox transcription factors regulate luciferase expression and transportation to peroxisome.</title>
        <authorList>
            <person name="Fu X."/>
        </authorList>
    </citation>
    <scope>NUCLEOTIDE SEQUENCE [LARGE SCALE GENOMIC DNA]</scope>
</reference>
<keyword evidence="2 5" id="KW-0863">Zinc-finger</keyword>
<dbReference type="AlphaFoldDB" id="A0AAN7NXT7"/>
<keyword evidence="3" id="KW-0862">Zinc</keyword>
<keyword evidence="1" id="KW-0479">Metal-binding</keyword>
<dbReference type="EMBL" id="JARPUR010000008">
    <property type="protein sequence ID" value="KAK4872229.1"/>
    <property type="molecule type" value="Genomic_DNA"/>
</dbReference>
<evidence type="ECO:0000256" key="6">
    <source>
        <dbReference type="SAM" id="Coils"/>
    </source>
</evidence>
<dbReference type="Pfam" id="PF05485">
    <property type="entry name" value="THAP"/>
    <property type="match status" value="1"/>
</dbReference>
<proteinExistence type="predicted"/>
<evidence type="ECO:0000256" key="5">
    <source>
        <dbReference type="PROSITE-ProRule" id="PRU00309"/>
    </source>
</evidence>
<evidence type="ECO:0000256" key="4">
    <source>
        <dbReference type="ARBA" id="ARBA00023125"/>
    </source>
</evidence>
<evidence type="ECO:0000313" key="9">
    <source>
        <dbReference type="Proteomes" id="UP001353858"/>
    </source>
</evidence>
<sequence length="365" mass="41495">MGGCRCSYKNCERATKNSEKDFHFFHYPVRDPERCLKWIANACKPTFYNLPEDQLRNKVICQNHFELHYFTNANRKRLIHNAVPTLNADCLDGKDASMCNVQVLQSDSDASVFTVDTNLLNMNEVSEVRSFIIENGDIVPADITQQAEMEHEPQIIPEIEKVSSYITVNENNINNDCKIEDVSENVQRNDVCIKSEPDCIKEGDICNGSIVNSNSLRNGEVPLSTESIVTIITEKKMAKVKSPFLKNRTTEFENLSKAVEEHTKEIATLKRLLNSRIQKVKLKKRKHKMQVLGKLRTLLPPTLLALVNLHLFGKQDNFTKEEKHLLTTLFKASPSAYEVLLNDCKWKLPSATVVKNLTCNGNGVR</sequence>
<dbReference type="SMART" id="SM00692">
    <property type="entry name" value="DM3"/>
    <property type="match status" value="1"/>
</dbReference>
<dbReference type="GO" id="GO:0008270">
    <property type="term" value="F:zinc ion binding"/>
    <property type="evidence" value="ECO:0007669"/>
    <property type="project" value="UniProtKB-KW"/>
</dbReference>
<dbReference type="PROSITE" id="PS50950">
    <property type="entry name" value="ZF_THAP"/>
    <property type="match status" value="1"/>
</dbReference>
<evidence type="ECO:0000256" key="2">
    <source>
        <dbReference type="ARBA" id="ARBA00022771"/>
    </source>
</evidence>
<protein>
    <recommendedName>
        <fullName evidence="7">THAP-type domain-containing protein</fullName>
    </recommendedName>
</protein>
<dbReference type="Proteomes" id="UP001353858">
    <property type="component" value="Unassembled WGS sequence"/>
</dbReference>
<evidence type="ECO:0000256" key="1">
    <source>
        <dbReference type="ARBA" id="ARBA00022723"/>
    </source>
</evidence>
<organism evidence="8 9">
    <name type="scientific">Aquatica leii</name>
    <dbReference type="NCBI Taxonomy" id="1421715"/>
    <lineage>
        <taxon>Eukaryota</taxon>
        <taxon>Metazoa</taxon>
        <taxon>Ecdysozoa</taxon>
        <taxon>Arthropoda</taxon>
        <taxon>Hexapoda</taxon>
        <taxon>Insecta</taxon>
        <taxon>Pterygota</taxon>
        <taxon>Neoptera</taxon>
        <taxon>Endopterygota</taxon>
        <taxon>Coleoptera</taxon>
        <taxon>Polyphaga</taxon>
        <taxon>Elateriformia</taxon>
        <taxon>Elateroidea</taxon>
        <taxon>Lampyridae</taxon>
        <taxon>Luciolinae</taxon>
        <taxon>Aquatica</taxon>
    </lineage>
</organism>
<feature type="coiled-coil region" evidence="6">
    <location>
        <begin position="245"/>
        <end position="272"/>
    </location>
</feature>
<dbReference type="InterPro" id="IPR006612">
    <property type="entry name" value="THAP_Znf"/>
</dbReference>
<feature type="domain" description="THAP-type" evidence="7">
    <location>
        <begin position="1"/>
        <end position="87"/>
    </location>
</feature>
<dbReference type="SUPFAM" id="SSF57716">
    <property type="entry name" value="Glucocorticoid receptor-like (DNA-binding domain)"/>
    <property type="match status" value="1"/>
</dbReference>
<keyword evidence="6" id="KW-0175">Coiled coil</keyword>
<dbReference type="SMART" id="SM00980">
    <property type="entry name" value="THAP"/>
    <property type="match status" value="1"/>
</dbReference>
<keyword evidence="4 5" id="KW-0238">DNA-binding</keyword>
<dbReference type="GO" id="GO:0003677">
    <property type="term" value="F:DNA binding"/>
    <property type="evidence" value="ECO:0007669"/>
    <property type="project" value="UniProtKB-UniRule"/>
</dbReference>